<evidence type="ECO:0000256" key="2">
    <source>
        <dbReference type="SAM" id="SignalP"/>
    </source>
</evidence>
<keyword evidence="1" id="KW-1133">Transmembrane helix</keyword>
<organism evidence="4 5">
    <name type="scientific">Deinandra increscens subsp. villosa</name>
    <dbReference type="NCBI Taxonomy" id="3103831"/>
    <lineage>
        <taxon>Eukaryota</taxon>
        <taxon>Viridiplantae</taxon>
        <taxon>Streptophyta</taxon>
        <taxon>Embryophyta</taxon>
        <taxon>Tracheophyta</taxon>
        <taxon>Spermatophyta</taxon>
        <taxon>Magnoliopsida</taxon>
        <taxon>eudicotyledons</taxon>
        <taxon>Gunneridae</taxon>
        <taxon>Pentapetalae</taxon>
        <taxon>asterids</taxon>
        <taxon>campanulids</taxon>
        <taxon>Asterales</taxon>
        <taxon>Asteraceae</taxon>
        <taxon>Asteroideae</taxon>
        <taxon>Heliantheae alliance</taxon>
        <taxon>Madieae</taxon>
        <taxon>Madiinae</taxon>
        <taxon>Deinandra</taxon>
    </lineage>
</organism>
<feature type="transmembrane region" description="Helical" evidence="1">
    <location>
        <begin position="200"/>
        <end position="220"/>
    </location>
</feature>
<name>A0AAP0DTH2_9ASTR</name>
<evidence type="ECO:0000313" key="3">
    <source>
        <dbReference type="EMBL" id="KAK9054251.1"/>
    </source>
</evidence>
<accession>A0AAP0DTH2</accession>
<proteinExistence type="predicted"/>
<dbReference type="PANTHER" id="PTHR33881">
    <property type="entry name" value="NEUROGENIC LOCUS NOTCH-LIKE PROTEIN"/>
    <property type="match status" value="1"/>
</dbReference>
<dbReference type="AlphaFoldDB" id="A0AAP0DTH2"/>
<dbReference type="Proteomes" id="UP001408789">
    <property type="component" value="Unassembled WGS sequence"/>
</dbReference>
<keyword evidence="2" id="KW-0732">Signal</keyword>
<evidence type="ECO:0000313" key="5">
    <source>
        <dbReference type="Proteomes" id="UP001408789"/>
    </source>
</evidence>
<keyword evidence="1" id="KW-0812">Transmembrane</keyword>
<comment type="caution">
    <text evidence="4">The sequence shown here is derived from an EMBL/GenBank/DDBJ whole genome shotgun (WGS) entry which is preliminary data.</text>
</comment>
<gene>
    <name evidence="4" type="ORF">SSX86_000002</name>
    <name evidence="3" type="ORF">SSX86_025329</name>
</gene>
<evidence type="ECO:0000256" key="1">
    <source>
        <dbReference type="SAM" id="Phobius"/>
    </source>
</evidence>
<evidence type="ECO:0000313" key="4">
    <source>
        <dbReference type="EMBL" id="KAK9080860.1"/>
    </source>
</evidence>
<dbReference type="PANTHER" id="PTHR33881:SF10">
    <property type="entry name" value="SLIT HOMOLOG 2 PROTEIN-LIKE"/>
    <property type="match status" value="1"/>
</dbReference>
<keyword evidence="1" id="KW-0472">Membrane</keyword>
<feature type="signal peptide" evidence="2">
    <location>
        <begin position="1"/>
        <end position="28"/>
    </location>
</feature>
<sequence length="221" mass="24087">MASSKSSLASTSMVLIIVLVFLSFTAESDKSDFTMPPSVSPFFDNNFCDQVNCGRGNCSYDPAKPFSFECKCDPGWRKTRSDNEDEDDLHAFLPCVIPNCSLDYSCMPAPPPSPPVPNNSSIFDPCYWAYCGEGTCNHNNTYKHTCDCNPGYANLMNISHFPCFSSCAIGNDCSRLGVRLLNDSSTSGSPNGDGSQGIRFLPGGFHWIGIMVMSIAMALWT</sequence>
<dbReference type="EMBL" id="JBCNJP010000001">
    <property type="protein sequence ID" value="KAK9080860.1"/>
    <property type="molecule type" value="Genomic_DNA"/>
</dbReference>
<reference evidence="4 5" key="1">
    <citation type="submission" date="2024-04" db="EMBL/GenBank/DDBJ databases">
        <title>The reference genome of an endangered Asteraceae, Deinandra increscens subsp. villosa, native to the Central Coast of California.</title>
        <authorList>
            <person name="Guilliams M."/>
            <person name="Hasenstab-Lehman K."/>
            <person name="Meyer R."/>
            <person name="Mcevoy S."/>
        </authorList>
    </citation>
    <scope>NUCLEOTIDE SEQUENCE [LARGE SCALE GENOMIC DNA]</scope>
    <source>
        <tissue evidence="4">Leaf</tissue>
    </source>
</reference>
<dbReference type="EMBL" id="JBCNJP010000025">
    <property type="protein sequence ID" value="KAK9054251.1"/>
    <property type="molecule type" value="Genomic_DNA"/>
</dbReference>
<protein>
    <submittedName>
        <fullName evidence="4">Uncharacterized protein</fullName>
    </submittedName>
</protein>
<keyword evidence="5" id="KW-1185">Reference proteome</keyword>
<feature type="chain" id="PRO_5044711443" evidence="2">
    <location>
        <begin position="29"/>
        <end position="221"/>
    </location>
</feature>